<dbReference type="EMBL" id="HG529708">
    <property type="protein sequence ID" value="CDI56946.1"/>
    <property type="molecule type" value="Genomic_DNA"/>
</dbReference>
<proteinExistence type="predicted"/>
<name>A0A077RCH4_9BASI</name>
<reference evidence="1" key="1">
    <citation type="journal article" date="2014" name="Genome Biol. Evol.">
        <title>Gene Loss Rather Than Gene Gain Is Associated with a Host Jump from Monocots to Dicots in the Smut Fungus Melanopsichium pennsylvanicum.</title>
        <authorList>
            <person name="Sharma R."/>
            <person name="Mishra B."/>
            <person name="Runge F."/>
            <person name="Thines M."/>
        </authorList>
    </citation>
    <scope>NUCLEOTIDE SEQUENCE</scope>
    <source>
        <strain evidence="1">4</strain>
    </source>
</reference>
<evidence type="ECO:0000313" key="1">
    <source>
        <dbReference type="EMBL" id="CDI56946.1"/>
    </source>
</evidence>
<accession>A0A077RCH4</accession>
<dbReference type="PANTHER" id="PTHR37988">
    <property type="entry name" value="UPF0592 MEMBRANE PROTEIN C7D4.03C"/>
    <property type="match status" value="1"/>
</dbReference>
<organism evidence="1">
    <name type="scientific">Melanopsichium pennsylvanicum 4</name>
    <dbReference type="NCBI Taxonomy" id="1398559"/>
    <lineage>
        <taxon>Eukaryota</taxon>
        <taxon>Fungi</taxon>
        <taxon>Dikarya</taxon>
        <taxon>Basidiomycota</taxon>
        <taxon>Ustilaginomycotina</taxon>
        <taxon>Ustilaginomycetes</taxon>
        <taxon>Ustilaginales</taxon>
        <taxon>Ustilaginaceae</taxon>
        <taxon>Melanopsichium</taxon>
    </lineage>
</organism>
<protein>
    <submittedName>
        <fullName evidence="1">Uncharacterized protein</fullName>
    </submittedName>
</protein>
<dbReference type="AlphaFoldDB" id="A0A077RCH4"/>
<dbReference type="PANTHER" id="PTHR37988:SF1">
    <property type="entry name" value="UPF0592 MEMBRANE PROTEIN C7D4.03C"/>
    <property type="match status" value="1"/>
</dbReference>
<sequence>MLPGPASELVAGLMEGEEEEVPPVPELPSSEQFGLGLSGMNGSQEVYDETLHIYAVQSFREYEQTVQEHDEFFASLPEDQSAQVPRLPVNWPAMWSSTGD</sequence>